<organism evidence="2 3">
    <name type="scientific">Actinomycetospora atypica</name>
    <dbReference type="NCBI Taxonomy" id="1290095"/>
    <lineage>
        <taxon>Bacteria</taxon>
        <taxon>Bacillati</taxon>
        <taxon>Actinomycetota</taxon>
        <taxon>Actinomycetes</taxon>
        <taxon>Pseudonocardiales</taxon>
        <taxon>Pseudonocardiaceae</taxon>
        <taxon>Actinomycetospora</taxon>
    </lineage>
</organism>
<keyword evidence="3" id="KW-1185">Reference proteome</keyword>
<evidence type="ECO:0000313" key="3">
    <source>
        <dbReference type="Proteomes" id="UP001595947"/>
    </source>
</evidence>
<gene>
    <name evidence="2" type="ORF">ACFPBZ_08920</name>
</gene>
<feature type="region of interest" description="Disordered" evidence="1">
    <location>
        <begin position="125"/>
        <end position="152"/>
    </location>
</feature>
<dbReference type="RefSeq" id="WP_378035675.1">
    <property type="nucleotide sequence ID" value="NZ_JBHSIV010000007.1"/>
</dbReference>
<dbReference type="SUPFAM" id="SSF55961">
    <property type="entry name" value="Bet v1-like"/>
    <property type="match status" value="1"/>
</dbReference>
<comment type="caution">
    <text evidence="2">The sequence shown here is derived from an EMBL/GenBank/DDBJ whole genome shotgun (WGS) entry which is preliminary data.</text>
</comment>
<accession>A0ABV9YLV9</accession>
<proteinExistence type="predicted"/>
<name>A0ABV9YLV9_9PSEU</name>
<dbReference type="Proteomes" id="UP001595947">
    <property type="component" value="Unassembled WGS sequence"/>
</dbReference>
<sequence>MAALDVIDETFVLADPAAVAAAFADPARWPALWPDLELHVFADRGAAGTRWSVGGRWTGSAEVWCEAVAGGTVLHWFLRLDPTEGPAGESARQLLRGRQGPAREALRRQRAAKAIAFGLKATLEAPDSAADGPGWRRRPGEPTVPGEPVVAG</sequence>
<dbReference type="EMBL" id="JBHSIV010000007">
    <property type="protein sequence ID" value="MFC5062324.1"/>
    <property type="molecule type" value="Genomic_DNA"/>
</dbReference>
<evidence type="ECO:0000256" key="1">
    <source>
        <dbReference type="SAM" id="MobiDB-lite"/>
    </source>
</evidence>
<evidence type="ECO:0000313" key="2">
    <source>
        <dbReference type="EMBL" id="MFC5062324.1"/>
    </source>
</evidence>
<feature type="compositionally biased region" description="Low complexity" evidence="1">
    <location>
        <begin position="141"/>
        <end position="152"/>
    </location>
</feature>
<protein>
    <submittedName>
        <fullName evidence="2">Polyketide cyclase / dehydrase and lipid transport</fullName>
    </submittedName>
</protein>
<reference evidence="3" key="1">
    <citation type="journal article" date="2019" name="Int. J. Syst. Evol. Microbiol.">
        <title>The Global Catalogue of Microorganisms (GCM) 10K type strain sequencing project: providing services to taxonomists for standard genome sequencing and annotation.</title>
        <authorList>
            <consortium name="The Broad Institute Genomics Platform"/>
            <consortium name="The Broad Institute Genome Sequencing Center for Infectious Disease"/>
            <person name="Wu L."/>
            <person name="Ma J."/>
        </authorList>
    </citation>
    <scope>NUCLEOTIDE SEQUENCE [LARGE SCALE GENOMIC DNA]</scope>
    <source>
        <strain evidence="3">CGMCC 4.7093</strain>
    </source>
</reference>